<evidence type="ECO:0008006" key="3">
    <source>
        <dbReference type="Google" id="ProtNLM"/>
    </source>
</evidence>
<dbReference type="Proteomes" id="UP000023152">
    <property type="component" value="Unassembled WGS sequence"/>
</dbReference>
<dbReference type="OrthoDB" id="47007at2759"/>
<dbReference type="Gene3D" id="3.40.50.720">
    <property type="entry name" value="NAD(P)-binding Rossmann-like Domain"/>
    <property type="match status" value="1"/>
</dbReference>
<dbReference type="EMBL" id="ASPP01009091">
    <property type="protein sequence ID" value="ETO24635.1"/>
    <property type="molecule type" value="Genomic_DNA"/>
</dbReference>
<proteinExistence type="predicted"/>
<evidence type="ECO:0000313" key="1">
    <source>
        <dbReference type="EMBL" id="ETO24635.1"/>
    </source>
</evidence>
<evidence type="ECO:0000313" key="2">
    <source>
        <dbReference type="Proteomes" id="UP000023152"/>
    </source>
</evidence>
<dbReference type="Pfam" id="PF00106">
    <property type="entry name" value="adh_short"/>
    <property type="match status" value="1"/>
</dbReference>
<dbReference type="SUPFAM" id="SSF51735">
    <property type="entry name" value="NAD(P)-binding Rossmann-fold domains"/>
    <property type="match status" value="1"/>
</dbReference>
<protein>
    <recommendedName>
        <fullName evidence="3">Dehydrogenase/reductase SDR family member 7</fullName>
    </recommendedName>
</protein>
<dbReference type="InterPro" id="IPR020904">
    <property type="entry name" value="Sc_DH/Rdtase_CS"/>
</dbReference>
<reference evidence="1 2" key="1">
    <citation type="journal article" date="2013" name="Curr. Biol.">
        <title>The Genome of the Foraminiferan Reticulomyxa filosa.</title>
        <authorList>
            <person name="Glockner G."/>
            <person name="Hulsmann N."/>
            <person name="Schleicher M."/>
            <person name="Noegel A.A."/>
            <person name="Eichinger L."/>
            <person name="Gallinger C."/>
            <person name="Pawlowski J."/>
            <person name="Sierra R."/>
            <person name="Euteneuer U."/>
            <person name="Pillet L."/>
            <person name="Moustafa A."/>
            <person name="Platzer M."/>
            <person name="Groth M."/>
            <person name="Szafranski K."/>
            <person name="Schliwa M."/>
        </authorList>
    </citation>
    <scope>NUCLEOTIDE SEQUENCE [LARGE SCALE GENOMIC DNA]</scope>
</reference>
<keyword evidence="2" id="KW-1185">Reference proteome</keyword>
<dbReference type="PANTHER" id="PTHR44269:SF2">
    <property type="entry name" value="DEHYDROGENASE_REDUCTASE SDR FAMILY MEMBER 7"/>
    <property type="match status" value="1"/>
</dbReference>
<dbReference type="PROSITE" id="PS00061">
    <property type="entry name" value="ADH_SHORT"/>
    <property type="match status" value="1"/>
</dbReference>
<sequence>MFCTLLCIAAVVFVIYVAWKFTTLDADWQSFHANIDPTYFDNKVIWVTGASSGIGKAFVRKIASFSDCTFVLTARHEDTLKEVCKEIESVNSKCKAVIFPMDLGTTGLSYYESKVDEQFPNGVDMIVHNAGYSMRSCAVDFPLKNDMDMFQVDLLSPVILTKLLLPYMTTKNLQKKHKHIVVISSVAGIALTPIRTTYGCCKAGIAAFHESLRYEVLPYNVSILNVFPGYVATNIDVNSVGKGGKNSRQQEDFIQKGLSVNRCAEIICASISNHLFECWPAKHPLLYSLYLITYLPFLKSILMPSRAKKLLKTYGY</sequence>
<gene>
    <name evidence="1" type="ORF">RFI_12524</name>
</gene>
<dbReference type="InterPro" id="IPR036291">
    <property type="entry name" value="NAD(P)-bd_dom_sf"/>
</dbReference>
<organism evidence="1 2">
    <name type="scientific">Reticulomyxa filosa</name>
    <dbReference type="NCBI Taxonomy" id="46433"/>
    <lineage>
        <taxon>Eukaryota</taxon>
        <taxon>Sar</taxon>
        <taxon>Rhizaria</taxon>
        <taxon>Retaria</taxon>
        <taxon>Foraminifera</taxon>
        <taxon>Monothalamids</taxon>
        <taxon>Reticulomyxidae</taxon>
        <taxon>Reticulomyxa</taxon>
    </lineage>
</organism>
<dbReference type="PRINTS" id="PR00081">
    <property type="entry name" value="GDHRDH"/>
</dbReference>
<dbReference type="InterPro" id="IPR053011">
    <property type="entry name" value="SDR_family_member_7"/>
</dbReference>
<dbReference type="AlphaFoldDB" id="X6NE84"/>
<name>X6NE84_RETFI</name>
<dbReference type="OMA" id="TWAWWLT"/>
<dbReference type="InterPro" id="IPR002347">
    <property type="entry name" value="SDR_fam"/>
</dbReference>
<accession>X6NE84</accession>
<dbReference type="PANTHER" id="PTHR44269">
    <property type="entry name" value="DEHYDROGENASE/REDUCTASE SDR FAMILY MEMBER 7-RELATED"/>
    <property type="match status" value="1"/>
</dbReference>
<comment type="caution">
    <text evidence="1">The sequence shown here is derived from an EMBL/GenBank/DDBJ whole genome shotgun (WGS) entry which is preliminary data.</text>
</comment>